<dbReference type="EMBL" id="CAJNOJ010000001">
    <property type="protein sequence ID" value="CAF0722727.1"/>
    <property type="molecule type" value="Genomic_DNA"/>
</dbReference>
<sequence>MLERIFCGEDAMFEKPMSFDCWYSVINSTNSTAVRKATAHECLFSKVAGIILLLVASISLIAIICSLKSAKTHFRISLQDQKLTTGMFISSLFVILISTPPVLTQCFLCHRLCSQFICRLEGFNSFFNGCVTMYMLVALSLVRYATTANSPFSIHFQRQIKSRHFLLVFICTFMAGVWAVPPIFGRLSAYVPEGLGFHCGLDWFDRSLSSRLYFFLLFVCVYFIPLIIIISINISIQRTIYRLAHLYPVLSLGAYDQNSEDMLRRHISTDLCDQTLRRLQHLYEDRRFVIATGVSVVIYLIAWTPYGLMALSQIFGRSFSLGEPWIVTACALIAKLSMILNPVIYTILLKTRETPEIIRNEGHLY</sequence>
<keyword evidence="5 8" id="KW-0472">Membrane</keyword>
<dbReference type="InterPro" id="IPR050125">
    <property type="entry name" value="GPCR_opsins"/>
</dbReference>
<evidence type="ECO:0000256" key="1">
    <source>
        <dbReference type="ARBA" id="ARBA00004141"/>
    </source>
</evidence>
<feature type="transmembrane region" description="Helical" evidence="8">
    <location>
        <begin position="288"/>
        <end position="306"/>
    </location>
</feature>
<feature type="domain" description="G-protein coupled receptors family 1 profile" evidence="9">
    <location>
        <begin position="56"/>
        <end position="345"/>
    </location>
</feature>
<comment type="subcellular location">
    <subcellularLocation>
        <location evidence="1">Membrane</location>
        <topology evidence="1">Multi-pass membrane protein</topology>
    </subcellularLocation>
</comment>
<comment type="caution">
    <text evidence="10">The sequence shown here is derived from an EMBL/GenBank/DDBJ whole genome shotgun (WGS) entry which is preliminary data.</text>
</comment>
<dbReference type="OrthoDB" id="9996086at2759"/>
<dbReference type="Pfam" id="PF00001">
    <property type="entry name" value="7tm_1"/>
    <property type="match status" value="1"/>
</dbReference>
<evidence type="ECO:0000256" key="2">
    <source>
        <dbReference type="ARBA" id="ARBA00022692"/>
    </source>
</evidence>
<proteinExistence type="predicted"/>
<keyword evidence="3 8" id="KW-1133">Transmembrane helix</keyword>
<keyword evidence="2 8" id="KW-0812">Transmembrane</keyword>
<name>A0A813MLX1_ADIRI</name>
<feature type="transmembrane region" description="Helical" evidence="8">
    <location>
        <begin position="43"/>
        <end position="65"/>
    </location>
</feature>
<accession>A0A813MLX1</accession>
<organism evidence="10 11">
    <name type="scientific">Adineta ricciae</name>
    <name type="common">Rotifer</name>
    <dbReference type="NCBI Taxonomy" id="249248"/>
    <lineage>
        <taxon>Eukaryota</taxon>
        <taxon>Metazoa</taxon>
        <taxon>Spiralia</taxon>
        <taxon>Gnathifera</taxon>
        <taxon>Rotifera</taxon>
        <taxon>Eurotatoria</taxon>
        <taxon>Bdelloidea</taxon>
        <taxon>Adinetida</taxon>
        <taxon>Adinetidae</taxon>
        <taxon>Adineta</taxon>
    </lineage>
</organism>
<protein>
    <recommendedName>
        <fullName evidence="9">G-protein coupled receptors family 1 profile domain-containing protein</fullName>
    </recommendedName>
</protein>
<keyword evidence="7" id="KW-0807">Transducer</keyword>
<evidence type="ECO:0000256" key="8">
    <source>
        <dbReference type="SAM" id="Phobius"/>
    </source>
</evidence>
<dbReference type="Proteomes" id="UP000663852">
    <property type="component" value="Unassembled WGS sequence"/>
</dbReference>
<evidence type="ECO:0000256" key="7">
    <source>
        <dbReference type="ARBA" id="ARBA00023224"/>
    </source>
</evidence>
<dbReference type="PRINTS" id="PR00237">
    <property type="entry name" value="GPCRRHODOPSN"/>
</dbReference>
<evidence type="ECO:0000256" key="3">
    <source>
        <dbReference type="ARBA" id="ARBA00022989"/>
    </source>
</evidence>
<keyword evidence="4" id="KW-0297">G-protein coupled receptor</keyword>
<dbReference type="AlphaFoldDB" id="A0A813MLX1"/>
<feature type="transmembrane region" description="Helical" evidence="8">
    <location>
        <begin position="165"/>
        <end position="184"/>
    </location>
</feature>
<evidence type="ECO:0000313" key="11">
    <source>
        <dbReference type="Proteomes" id="UP000663852"/>
    </source>
</evidence>
<feature type="transmembrane region" description="Helical" evidence="8">
    <location>
        <begin position="212"/>
        <end position="236"/>
    </location>
</feature>
<evidence type="ECO:0000256" key="6">
    <source>
        <dbReference type="ARBA" id="ARBA00023170"/>
    </source>
</evidence>
<feature type="transmembrane region" description="Helical" evidence="8">
    <location>
        <begin position="123"/>
        <end position="144"/>
    </location>
</feature>
<dbReference type="InterPro" id="IPR017452">
    <property type="entry name" value="GPCR_Rhodpsn_7TM"/>
</dbReference>
<evidence type="ECO:0000256" key="5">
    <source>
        <dbReference type="ARBA" id="ARBA00023136"/>
    </source>
</evidence>
<dbReference type="Gene3D" id="1.20.1070.10">
    <property type="entry name" value="Rhodopsin 7-helix transmembrane proteins"/>
    <property type="match status" value="1"/>
</dbReference>
<keyword evidence="6" id="KW-0675">Receptor</keyword>
<reference evidence="10" key="1">
    <citation type="submission" date="2021-02" db="EMBL/GenBank/DDBJ databases">
        <authorList>
            <person name="Nowell W R."/>
        </authorList>
    </citation>
    <scope>NUCLEOTIDE SEQUENCE</scope>
</reference>
<gene>
    <name evidence="10" type="ORF">EDS130_LOCUS417</name>
</gene>
<feature type="transmembrane region" description="Helical" evidence="8">
    <location>
        <begin position="86"/>
        <end position="103"/>
    </location>
</feature>
<evidence type="ECO:0000313" key="10">
    <source>
        <dbReference type="EMBL" id="CAF0722727.1"/>
    </source>
</evidence>
<feature type="transmembrane region" description="Helical" evidence="8">
    <location>
        <begin position="326"/>
        <end position="349"/>
    </location>
</feature>
<dbReference type="GO" id="GO:0004930">
    <property type="term" value="F:G protein-coupled receptor activity"/>
    <property type="evidence" value="ECO:0007669"/>
    <property type="project" value="UniProtKB-KW"/>
</dbReference>
<dbReference type="SUPFAM" id="SSF81321">
    <property type="entry name" value="Family A G protein-coupled receptor-like"/>
    <property type="match status" value="1"/>
</dbReference>
<evidence type="ECO:0000256" key="4">
    <source>
        <dbReference type="ARBA" id="ARBA00023040"/>
    </source>
</evidence>
<dbReference type="PROSITE" id="PS50262">
    <property type="entry name" value="G_PROTEIN_RECEP_F1_2"/>
    <property type="match status" value="1"/>
</dbReference>
<dbReference type="GO" id="GO:0016020">
    <property type="term" value="C:membrane"/>
    <property type="evidence" value="ECO:0007669"/>
    <property type="project" value="UniProtKB-SubCell"/>
</dbReference>
<dbReference type="InterPro" id="IPR000276">
    <property type="entry name" value="GPCR_Rhodpsn"/>
</dbReference>
<evidence type="ECO:0000259" key="9">
    <source>
        <dbReference type="PROSITE" id="PS50262"/>
    </source>
</evidence>
<dbReference type="PANTHER" id="PTHR24240">
    <property type="entry name" value="OPSIN"/>
    <property type="match status" value="1"/>
</dbReference>